<reference evidence="1 2" key="1">
    <citation type="submission" date="2020-08" db="EMBL/GenBank/DDBJ databases">
        <title>Novel species isolated from subtropical streams in China.</title>
        <authorList>
            <person name="Lu H."/>
        </authorList>
    </citation>
    <scope>NUCLEOTIDE SEQUENCE [LARGE SCALE GENOMIC DNA]</scope>
    <source>
        <strain evidence="1 2">LX15W</strain>
    </source>
</reference>
<sequence length="273" mass="31773">MRQMQSSILQAFVMHHRLRPRQHKFVYPVFMLRLDIAELCAPSSPLASAMLGINRWRPLSIYFKDYGPRDGTNLETWIRNILRSQRLDTVAIADIERIELLSFPRVFGYAFNPISLWYCYDSHSALKVVVAEVNNTFGEHHFYLLTPDDDEVIGANTTLTCEKKMHVSPFCEVKGLYQFKFTETGKKTTAHIDYHDDDGLLLKTAIAGKRHELSNSALLKFLCQQPFLTFGVFARIHWQALLLWFKRVPFYRQSHFTTKQISTSIPIKQEQIK</sequence>
<dbReference type="PANTHER" id="PTHR33973:SF4">
    <property type="entry name" value="OS07G0153300 PROTEIN"/>
    <property type="match status" value="1"/>
</dbReference>
<dbReference type="Pfam" id="PF07103">
    <property type="entry name" value="DUF1365"/>
    <property type="match status" value="1"/>
</dbReference>
<evidence type="ECO:0000313" key="2">
    <source>
        <dbReference type="Proteomes" id="UP000624279"/>
    </source>
</evidence>
<proteinExistence type="predicted"/>
<dbReference type="PANTHER" id="PTHR33973">
    <property type="entry name" value="OS07G0153300 PROTEIN"/>
    <property type="match status" value="1"/>
</dbReference>
<dbReference type="InterPro" id="IPR010775">
    <property type="entry name" value="DUF1365"/>
</dbReference>
<evidence type="ECO:0000313" key="1">
    <source>
        <dbReference type="EMBL" id="MBC3875460.1"/>
    </source>
</evidence>
<protein>
    <submittedName>
        <fullName evidence="1">DUF1365 domain-containing protein</fullName>
    </submittedName>
</protein>
<accession>A0ABR6YFW8</accession>
<dbReference type="EMBL" id="JACOGA010000018">
    <property type="protein sequence ID" value="MBC3875460.1"/>
    <property type="molecule type" value="Genomic_DNA"/>
</dbReference>
<comment type="caution">
    <text evidence="1">The sequence shown here is derived from an EMBL/GenBank/DDBJ whole genome shotgun (WGS) entry which is preliminary data.</text>
</comment>
<name>A0ABR6YFW8_9BURK</name>
<organism evidence="1 2">
    <name type="scientific">Undibacterium flavidum</name>
    <dbReference type="NCBI Taxonomy" id="2762297"/>
    <lineage>
        <taxon>Bacteria</taxon>
        <taxon>Pseudomonadati</taxon>
        <taxon>Pseudomonadota</taxon>
        <taxon>Betaproteobacteria</taxon>
        <taxon>Burkholderiales</taxon>
        <taxon>Oxalobacteraceae</taxon>
        <taxon>Undibacterium</taxon>
    </lineage>
</organism>
<keyword evidence="2" id="KW-1185">Reference proteome</keyword>
<dbReference type="Proteomes" id="UP000624279">
    <property type="component" value="Unassembled WGS sequence"/>
</dbReference>
<gene>
    <name evidence="1" type="ORF">H8K55_17860</name>
</gene>